<evidence type="ECO:0000256" key="5">
    <source>
        <dbReference type="ARBA" id="ARBA00022692"/>
    </source>
</evidence>
<dbReference type="Proteomes" id="UP000032668">
    <property type="component" value="Unassembled WGS sequence"/>
</dbReference>
<evidence type="ECO:0000256" key="6">
    <source>
        <dbReference type="ARBA" id="ARBA00022989"/>
    </source>
</evidence>
<evidence type="ECO:0000313" key="11">
    <source>
        <dbReference type="EMBL" id="GAN80981.1"/>
    </source>
</evidence>
<comment type="caution">
    <text evidence="11">The sequence shown here is derived from an EMBL/GenBank/DDBJ whole genome shotgun (WGS) entry which is preliminary data.</text>
</comment>
<feature type="transmembrane region" description="Helical" evidence="8">
    <location>
        <begin position="305"/>
        <end position="328"/>
    </location>
</feature>
<keyword evidence="5 8" id="KW-0812">Transmembrane</keyword>
<sequence>MALALTVVVPCFNERANVAPMVAALDKALAGLAWEVVFVDDDSPDGTSAEAKRLAESDPRVRCIRRIGRRGLSSAVIEGALASAAEHVAVIDGDMQHDETRLPLMLEAVRNGADMAVGSRHVEGGDSSGLSSPLRVKLSETGIRIAQTVTRTSISDPMSGFFLLRRELFDALAARLTGQGFKILLDLILASPRILTIAEIPYKFRPRLAGESKLDVLVLAQFAGLLLDKALRGMVPLRFISFALVGMIGVAVNLIVLQLATAAGADFGKAQTIGTIVAMVANFQLNNQLTYRAQRLKGHKAWRGLALFMVVCGLGAIANIGIAKALYAENGLSLFSGAAGAAVGVVWNYAVSATLVWRVR</sequence>
<keyword evidence="4 11" id="KW-0808">Transferase</keyword>
<reference evidence="11 12" key="1">
    <citation type="submission" date="2012-11" db="EMBL/GenBank/DDBJ databases">
        <title>Whole genome sequence of Acidocella aminolytica 101 = DSM 11237.</title>
        <authorList>
            <person name="Azuma Y."/>
            <person name="Higashiura N."/>
            <person name="Hirakawa H."/>
            <person name="Matsushita K."/>
        </authorList>
    </citation>
    <scope>NUCLEOTIDE SEQUENCE [LARGE SCALE GENOMIC DNA]</scope>
    <source>
        <strain evidence="12">101 / DSM 11237</strain>
    </source>
</reference>
<dbReference type="OrthoDB" id="9811222at2"/>
<evidence type="ECO:0000256" key="4">
    <source>
        <dbReference type="ARBA" id="ARBA00022679"/>
    </source>
</evidence>
<comment type="subcellular location">
    <subcellularLocation>
        <location evidence="1">Membrane</location>
        <topology evidence="1">Multi-pass membrane protein</topology>
    </subcellularLocation>
</comment>
<feature type="domain" description="Glycosyltransferase 2-like" evidence="9">
    <location>
        <begin position="6"/>
        <end position="171"/>
    </location>
</feature>
<dbReference type="SUPFAM" id="SSF53448">
    <property type="entry name" value="Nucleotide-diphospho-sugar transferases"/>
    <property type="match status" value="1"/>
</dbReference>
<dbReference type="PANTHER" id="PTHR43398:SF1">
    <property type="entry name" value="DOLICHOL-PHOSPHATE MANNOSYLTRANSFERASE SUBUNIT 1"/>
    <property type="match status" value="1"/>
</dbReference>
<name>A0A0D6PHX5_9PROT</name>
<dbReference type="AlphaFoldDB" id="A0A0D6PHX5"/>
<gene>
    <name evidence="11" type="ORF">Aam_066_045</name>
</gene>
<organism evidence="11 12">
    <name type="scientific">Acidocella aminolytica 101 = DSM 11237</name>
    <dbReference type="NCBI Taxonomy" id="1120923"/>
    <lineage>
        <taxon>Bacteria</taxon>
        <taxon>Pseudomonadati</taxon>
        <taxon>Pseudomonadota</taxon>
        <taxon>Alphaproteobacteria</taxon>
        <taxon>Acetobacterales</taxon>
        <taxon>Acidocellaceae</taxon>
        <taxon>Acidocella</taxon>
    </lineage>
</organism>
<dbReference type="EMBL" id="BANC01000064">
    <property type="protein sequence ID" value="GAN80981.1"/>
    <property type="molecule type" value="Genomic_DNA"/>
</dbReference>
<dbReference type="InterPro" id="IPR039528">
    <property type="entry name" value="DPM1-like"/>
</dbReference>
<dbReference type="GO" id="GO:0004582">
    <property type="term" value="F:dolichyl-phosphate beta-D-mannosyltransferase activity"/>
    <property type="evidence" value="ECO:0007669"/>
    <property type="project" value="InterPro"/>
</dbReference>
<keyword evidence="7 8" id="KW-0472">Membrane</keyword>
<dbReference type="Pfam" id="PF00535">
    <property type="entry name" value="Glycos_transf_2"/>
    <property type="match status" value="1"/>
</dbReference>
<feature type="transmembrane region" description="Helical" evidence="8">
    <location>
        <begin position="334"/>
        <end position="357"/>
    </location>
</feature>
<dbReference type="Gene3D" id="3.90.550.10">
    <property type="entry name" value="Spore Coat Polysaccharide Biosynthesis Protein SpsA, Chain A"/>
    <property type="match status" value="1"/>
</dbReference>
<evidence type="ECO:0000256" key="8">
    <source>
        <dbReference type="SAM" id="Phobius"/>
    </source>
</evidence>
<dbReference type="InterPro" id="IPR001173">
    <property type="entry name" value="Glyco_trans_2-like"/>
</dbReference>
<evidence type="ECO:0000256" key="2">
    <source>
        <dbReference type="ARBA" id="ARBA00006739"/>
    </source>
</evidence>
<proteinExistence type="inferred from homology"/>
<feature type="transmembrane region" description="Helical" evidence="8">
    <location>
        <begin position="239"/>
        <end position="261"/>
    </location>
</feature>
<feature type="domain" description="GtrA/DPMS transmembrane" evidence="10">
    <location>
        <begin position="242"/>
        <end position="357"/>
    </location>
</feature>
<keyword evidence="12" id="KW-1185">Reference proteome</keyword>
<comment type="similarity">
    <text evidence="2">Belongs to the glycosyltransferase 2 family.</text>
</comment>
<dbReference type="STRING" id="1120923.SAMN02746095_02792"/>
<evidence type="ECO:0000259" key="10">
    <source>
        <dbReference type="Pfam" id="PF04138"/>
    </source>
</evidence>
<dbReference type="InterPro" id="IPR029044">
    <property type="entry name" value="Nucleotide-diphossugar_trans"/>
</dbReference>
<dbReference type="CDD" id="cd06442">
    <property type="entry name" value="DPM1_like"/>
    <property type="match status" value="1"/>
</dbReference>
<evidence type="ECO:0000256" key="7">
    <source>
        <dbReference type="ARBA" id="ARBA00023136"/>
    </source>
</evidence>
<accession>A0A0D6PHX5</accession>
<dbReference type="InterPro" id="IPR007267">
    <property type="entry name" value="GtrA_DPMS_TM"/>
</dbReference>
<evidence type="ECO:0000313" key="12">
    <source>
        <dbReference type="Proteomes" id="UP000032668"/>
    </source>
</evidence>
<protein>
    <submittedName>
        <fullName evidence="11">Dolichol-phosphate mannosyltransferase</fullName>
    </submittedName>
</protein>
<dbReference type="PANTHER" id="PTHR43398">
    <property type="entry name" value="DOLICHOL-PHOSPHATE MANNOSYLTRANSFERASE SUBUNIT 1"/>
    <property type="match status" value="1"/>
</dbReference>
<dbReference type="GO" id="GO:0000271">
    <property type="term" value="P:polysaccharide biosynthetic process"/>
    <property type="evidence" value="ECO:0007669"/>
    <property type="project" value="InterPro"/>
</dbReference>
<dbReference type="GO" id="GO:0016020">
    <property type="term" value="C:membrane"/>
    <property type="evidence" value="ECO:0007669"/>
    <property type="project" value="UniProtKB-SubCell"/>
</dbReference>
<evidence type="ECO:0000259" key="9">
    <source>
        <dbReference type="Pfam" id="PF00535"/>
    </source>
</evidence>
<dbReference type="Pfam" id="PF04138">
    <property type="entry name" value="GtrA_DPMS_TM"/>
    <property type="match status" value="1"/>
</dbReference>
<dbReference type="GO" id="GO:0009247">
    <property type="term" value="P:glycolipid biosynthetic process"/>
    <property type="evidence" value="ECO:0007669"/>
    <property type="project" value="TreeGrafter"/>
</dbReference>
<keyword evidence="3 11" id="KW-0328">Glycosyltransferase</keyword>
<keyword evidence="6 8" id="KW-1133">Transmembrane helix</keyword>
<evidence type="ECO:0000256" key="1">
    <source>
        <dbReference type="ARBA" id="ARBA00004141"/>
    </source>
</evidence>
<evidence type="ECO:0000256" key="3">
    <source>
        <dbReference type="ARBA" id="ARBA00022676"/>
    </source>
</evidence>